<proteinExistence type="predicted"/>
<dbReference type="PANTHER" id="PTHR23167">
    <property type="entry name" value="CALPONIN HOMOLOGY DOMAIN-CONTAINING PROTEIN DDB_G0272472-RELATED"/>
    <property type="match status" value="1"/>
</dbReference>
<feature type="coiled-coil region" evidence="1">
    <location>
        <begin position="108"/>
        <end position="156"/>
    </location>
</feature>
<dbReference type="InterPro" id="IPR001715">
    <property type="entry name" value="CH_dom"/>
</dbReference>
<dbReference type="EMBL" id="CMVM020000248">
    <property type="status" value="NOT_ANNOTATED_CDS"/>
    <property type="molecule type" value="Genomic_DNA"/>
</dbReference>
<dbReference type="Gene3D" id="1.10.418.10">
    <property type="entry name" value="Calponin-like domain"/>
    <property type="match status" value="1"/>
</dbReference>
<dbReference type="PROSITE" id="PS50021">
    <property type="entry name" value="CH"/>
    <property type="match status" value="1"/>
</dbReference>
<dbReference type="PANTHER" id="PTHR23167:SF69">
    <property type="entry name" value="FI18193P1"/>
    <property type="match status" value="1"/>
</dbReference>
<dbReference type="OMA" id="PEWSLIM"/>
<keyword evidence="1" id="KW-0175">Coiled coil</keyword>
<dbReference type="AlphaFoldDB" id="A0A8R1TZ88"/>
<name>A0A8R1TZ88_ONCVO</name>
<sequence>MRRIAHDDKTTVKGRRHGITPNILKKEIAKPCKVKAPLRSVNQEIYRKPIYTKLLKTSGQHSIVSDKENHLVTQDVTRIFDKKTRSTVVSNDLSHYKFTRDNDLKKTLSHMEEKFTSSCEELQAAEEELVELRVALSDARRTIEILRMENARQAEKIKFLTIKKQKNDQSIKRYNVNPDLEVVQMNQEVSSVEHGSSKNLQRLVSELKGEKMALNLALENSKANESKIVLENNRLKMIIEEERKEWDQMQKDLLVAVKVANDFKIEAQKEMLKLSERITELQKRRQSAAFTVSQGSAITLYEKNFQSWEDKAWQRLMLGCERGSRRNTLLRWCQEAVVKFSHVEITNFSSSWTDGKALCSLLASFYPDKLSIDKISTLKAEECLELALSVGESMGVEVKVNVADFRKEDRPEWSLIMRYILNLYYIISDGSRC</sequence>
<evidence type="ECO:0000313" key="4">
    <source>
        <dbReference type="Proteomes" id="UP000024404"/>
    </source>
</evidence>
<dbReference type="Proteomes" id="UP000024404">
    <property type="component" value="Unassembled WGS sequence"/>
</dbReference>
<dbReference type="Pfam" id="PF00307">
    <property type="entry name" value="CH"/>
    <property type="match status" value="1"/>
</dbReference>
<reference evidence="4" key="1">
    <citation type="submission" date="2013-10" db="EMBL/GenBank/DDBJ databases">
        <title>Genome sequencing of Onchocerca volvulus.</title>
        <authorList>
            <person name="Cotton J."/>
            <person name="Tsai J."/>
            <person name="Stanley E."/>
            <person name="Tracey A."/>
            <person name="Holroyd N."/>
            <person name="Lustigman S."/>
            <person name="Berriman M."/>
        </authorList>
    </citation>
    <scope>NUCLEOTIDE SEQUENCE</scope>
</reference>
<reference evidence="3" key="2">
    <citation type="submission" date="2022-06" db="UniProtKB">
        <authorList>
            <consortium name="EnsemblMetazoa"/>
        </authorList>
    </citation>
    <scope>IDENTIFICATION</scope>
</reference>
<keyword evidence="4" id="KW-1185">Reference proteome</keyword>
<dbReference type="SMART" id="SM00033">
    <property type="entry name" value="CH"/>
    <property type="match status" value="1"/>
</dbReference>
<dbReference type="InterPro" id="IPR050540">
    <property type="entry name" value="F-actin_Monoox_Mical"/>
</dbReference>
<evidence type="ECO:0000256" key="1">
    <source>
        <dbReference type="SAM" id="Coils"/>
    </source>
</evidence>
<evidence type="ECO:0000313" key="3">
    <source>
        <dbReference type="EnsemblMetazoa" id="OVOC8518.1"/>
    </source>
</evidence>
<dbReference type="EnsemblMetazoa" id="OVOC8518.1">
    <property type="protein sequence ID" value="OVOC8518.1"/>
    <property type="gene ID" value="WBGene00245327"/>
</dbReference>
<dbReference type="SUPFAM" id="SSF47576">
    <property type="entry name" value="Calponin-homology domain, CH-domain"/>
    <property type="match status" value="1"/>
</dbReference>
<evidence type="ECO:0000259" key="2">
    <source>
        <dbReference type="PROSITE" id="PS50021"/>
    </source>
</evidence>
<dbReference type="InterPro" id="IPR036872">
    <property type="entry name" value="CH_dom_sf"/>
</dbReference>
<organism evidence="3 4">
    <name type="scientific">Onchocerca volvulus</name>
    <dbReference type="NCBI Taxonomy" id="6282"/>
    <lineage>
        <taxon>Eukaryota</taxon>
        <taxon>Metazoa</taxon>
        <taxon>Ecdysozoa</taxon>
        <taxon>Nematoda</taxon>
        <taxon>Chromadorea</taxon>
        <taxon>Rhabditida</taxon>
        <taxon>Spirurina</taxon>
        <taxon>Spiruromorpha</taxon>
        <taxon>Filarioidea</taxon>
        <taxon>Onchocercidae</taxon>
        <taxon>Onchocerca</taxon>
    </lineage>
</organism>
<protein>
    <submittedName>
        <fullName evidence="3">Cytospin-A</fullName>
    </submittedName>
</protein>
<feature type="domain" description="Calponin-homology (CH)" evidence="2">
    <location>
        <begin position="323"/>
        <end position="428"/>
    </location>
</feature>
<accession>A0A8R1TZ88</accession>